<protein>
    <submittedName>
        <fullName evidence="1">Uncharacterized protein</fullName>
    </submittedName>
</protein>
<evidence type="ECO:0000313" key="1">
    <source>
        <dbReference type="EMBL" id="MPN36494.1"/>
    </source>
</evidence>
<proteinExistence type="predicted"/>
<accession>A0A645HK30</accession>
<reference evidence="1" key="1">
    <citation type="submission" date="2019-08" db="EMBL/GenBank/DDBJ databases">
        <authorList>
            <person name="Kucharzyk K."/>
            <person name="Murdoch R.W."/>
            <person name="Higgins S."/>
            <person name="Loffler F."/>
        </authorList>
    </citation>
    <scope>NUCLEOTIDE SEQUENCE</scope>
</reference>
<dbReference type="AlphaFoldDB" id="A0A645HK30"/>
<comment type="caution">
    <text evidence="1">The sequence shown here is derived from an EMBL/GenBank/DDBJ whole genome shotgun (WGS) entry which is preliminary data.</text>
</comment>
<dbReference type="EMBL" id="VSSQ01090650">
    <property type="protein sequence ID" value="MPN36494.1"/>
    <property type="molecule type" value="Genomic_DNA"/>
</dbReference>
<organism evidence="1">
    <name type="scientific">bioreactor metagenome</name>
    <dbReference type="NCBI Taxonomy" id="1076179"/>
    <lineage>
        <taxon>unclassified sequences</taxon>
        <taxon>metagenomes</taxon>
        <taxon>ecological metagenomes</taxon>
    </lineage>
</organism>
<sequence>MLLLQLHKLALRIHVDLGVGTQPLFNQIEGRRKIIVLARGLHGGITLQRRAPVLGDLVQHLA</sequence>
<name>A0A645HK30_9ZZZZ</name>
<gene>
    <name evidence="1" type="ORF">SDC9_184003</name>
</gene>